<name>A0A9W6GUE2_9HYPH</name>
<dbReference type="AlphaFoldDB" id="A0A9W6GUE2"/>
<feature type="compositionally biased region" description="Polar residues" evidence="1">
    <location>
        <begin position="74"/>
        <end position="92"/>
    </location>
</feature>
<feature type="compositionally biased region" description="Pro residues" evidence="1">
    <location>
        <begin position="98"/>
        <end position="117"/>
    </location>
</feature>
<protein>
    <submittedName>
        <fullName evidence="2">Uncharacterized protein</fullName>
    </submittedName>
</protein>
<dbReference type="Proteomes" id="UP001144323">
    <property type="component" value="Unassembled WGS sequence"/>
</dbReference>
<comment type="caution">
    <text evidence="2">The sequence shown here is derived from an EMBL/GenBank/DDBJ whole genome shotgun (WGS) entry which is preliminary data.</text>
</comment>
<reference evidence="2" key="1">
    <citation type="journal article" date="2023" name="Int. J. Syst. Evol. Microbiol.">
        <title>Methylocystis iwaonis sp. nov., a type II methane-oxidizing bacterium from surface soil of a rice paddy field in Japan, and emended description of the genus Methylocystis (ex Whittenbury et al. 1970) Bowman et al. 1993.</title>
        <authorList>
            <person name="Kaise H."/>
            <person name="Sawadogo J.B."/>
            <person name="Alam M.S."/>
            <person name="Ueno C."/>
            <person name="Dianou D."/>
            <person name="Shinjo R."/>
            <person name="Asakawa S."/>
        </authorList>
    </citation>
    <scope>NUCLEOTIDE SEQUENCE</scope>
    <source>
        <strain evidence="2">LMG27198</strain>
    </source>
</reference>
<evidence type="ECO:0000313" key="3">
    <source>
        <dbReference type="Proteomes" id="UP001144323"/>
    </source>
</evidence>
<evidence type="ECO:0000313" key="2">
    <source>
        <dbReference type="EMBL" id="GLI93123.1"/>
    </source>
</evidence>
<organism evidence="2 3">
    <name type="scientific">Methylocystis echinoides</name>
    <dbReference type="NCBI Taxonomy" id="29468"/>
    <lineage>
        <taxon>Bacteria</taxon>
        <taxon>Pseudomonadati</taxon>
        <taxon>Pseudomonadota</taxon>
        <taxon>Alphaproteobacteria</taxon>
        <taxon>Hyphomicrobiales</taxon>
        <taxon>Methylocystaceae</taxon>
        <taxon>Methylocystis</taxon>
    </lineage>
</organism>
<feature type="region of interest" description="Disordered" evidence="1">
    <location>
        <begin position="1"/>
        <end position="140"/>
    </location>
</feature>
<proteinExistence type="predicted"/>
<evidence type="ECO:0000256" key="1">
    <source>
        <dbReference type="SAM" id="MobiDB-lite"/>
    </source>
</evidence>
<gene>
    <name evidence="2" type="ORF">LMG27198_21150</name>
</gene>
<accession>A0A9W6GUE2</accession>
<feature type="compositionally biased region" description="Basic and acidic residues" evidence="1">
    <location>
        <begin position="52"/>
        <end position="73"/>
    </location>
</feature>
<dbReference type="EMBL" id="BSEC01000001">
    <property type="protein sequence ID" value="GLI93123.1"/>
    <property type="molecule type" value="Genomic_DNA"/>
</dbReference>
<sequence length="197" mass="20918">MHNNNLPVFRPIEEQSPVTRSTPGSEKGTHPGTGDPVSVIQGPLRPTVENHLPTREASRALQKALDETPRQLEQRNVTPTAPHSALSTTPVGNNGPHPSSPSPVPPPSSPSPLPPPSAGGVVRALPPGERKGGEGNELDNDFSVGNFEEATKAQEVELALAAKLISNSDVFRDSRLEFMVADSPDFVMQYALCIPMG</sequence>
<keyword evidence="3" id="KW-1185">Reference proteome</keyword>